<dbReference type="PANTHER" id="PTHR47572:SF4">
    <property type="entry name" value="LACTONASE DRP35"/>
    <property type="match status" value="1"/>
</dbReference>
<evidence type="ECO:0000259" key="3">
    <source>
        <dbReference type="Pfam" id="PF08450"/>
    </source>
</evidence>
<comment type="caution">
    <text evidence="4">The sequence shown here is derived from an EMBL/GenBank/DDBJ whole genome shotgun (WGS) entry which is preliminary data.</text>
</comment>
<reference evidence="5" key="1">
    <citation type="journal article" date="2019" name="Int. J. Syst. Evol. Microbiol.">
        <title>The Global Catalogue of Microorganisms (GCM) 10K type strain sequencing project: providing services to taxonomists for standard genome sequencing and annotation.</title>
        <authorList>
            <consortium name="The Broad Institute Genomics Platform"/>
            <consortium name="The Broad Institute Genome Sequencing Center for Infectious Disease"/>
            <person name="Wu L."/>
            <person name="Ma J."/>
        </authorList>
    </citation>
    <scope>NUCLEOTIDE SEQUENCE [LARGE SCALE GENOMIC DNA]</scope>
    <source>
        <strain evidence="5">JCM 18303</strain>
    </source>
</reference>
<proteinExistence type="inferred from homology"/>
<sequence length="295" mass="31672">MEKLLGEGHFFEGPRWHEGAWYVSDLYAHQVRRVTEDGKPEDWAAAPGQPSGLGWLPDGSMLVVSMLDRQVLRRRPDGQVVRHADLSVASAHPINDMVVDAHGRAYVATFGFDLFAGGQPEPGEVLRVDPDGTVSVAAGGLCFANGMVVTPENDTLIVAETFGSRFTAFTIADDGTLTDRRVWGQLGRAPSYESIETIVDTDFAPDGCVLDAEGHIWVADALHGRACRVAPGGAIVDEVRAPGGLGLYACTLGGSDGRSLLLCTAPSFADHERKAAREAELYVHRVAVPRNDSRP</sequence>
<dbReference type="RefSeq" id="WP_185060128.1">
    <property type="nucleotide sequence ID" value="NZ_BAABJP010000024.1"/>
</dbReference>
<name>A0ABP9QGX3_9PSEU</name>
<dbReference type="SUPFAM" id="SSF63829">
    <property type="entry name" value="Calcium-dependent phosphotriesterase"/>
    <property type="match status" value="1"/>
</dbReference>
<keyword evidence="2" id="KW-0378">Hydrolase</keyword>
<dbReference type="Gene3D" id="2.120.10.30">
    <property type="entry name" value="TolB, C-terminal domain"/>
    <property type="match status" value="1"/>
</dbReference>
<evidence type="ECO:0000313" key="4">
    <source>
        <dbReference type="EMBL" id="GAA5161704.1"/>
    </source>
</evidence>
<dbReference type="EMBL" id="BAABJP010000024">
    <property type="protein sequence ID" value="GAA5161704.1"/>
    <property type="molecule type" value="Genomic_DNA"/>
</dbReference>
<dbReference type="InterPro" id="IPR051262">
    <property type="entry name" value="SMP-30/CGR1_Lactonase"/>
</dbReference>
<feature type="domain" description="SMP-30/Gluconolactonase/LRE-like region" evidence="3">
    <location>
        <begin position="12"/>
        <end position="265"/>
    </location>
</feature>
<dbReference type="Proteomes" id="UP001428817">
    <property type="component" value="Unassembled WGS sequence"/>
</dbReference>
<keyword evidence="5" id="KW-1185">Reference proteome</keyword>
<evidence type="ECO:0000256" key="1">
    <source>
        <dbReference type="ARBA" id="ARBA00008853"/>
    </source>
</evidence>
<gene>
    <name evidence="4" type="ORF">GCM10023321_46360</name>
</gene>
<evidence type="ECO:0000256" key="2">
    <source>
        <dbReference type="ARBA" id="ARBA00022801"/>
    </source>
</evidence>
<protein>
    <submittedName>
        <fullName evidence="4">SMP-30/gluconolactonase/LRE family protein</fullName>
    </submittedName>
</protein>
<dbReference type="InterPro" id="IPR011042">
    <property type="entry name" value="6-blade_b-propeller_TolB-like"/>
</dbReference>
<dbReference type="Pfam" id="PF08450">
    <property type="entry name" value="SGL"/>
    <property type="match status" value="1"/>
</dbReference>
<organism evidence="4 5">
    <name type="scientific">Pseudonocardia eucalypti</name>
    <dbReference type="NCBI Taxonomy" id="648755"/>
    <lineage>
        <taxon>Bacteria</taxon>
        <taxon>Bacillati</taxon>
        <taxon>Actinomycetota</taxon>
        <taxon>Actinomycetes</taxon>
        <taxon>Pseudonocardiales</taxon>
        <taxon>Pseudonocardiaceae</taxon>
        <taxon>Pseudonocardia</taxon>
    </lineage>
</organism>
<dbReference type="PANTHER" id="PTHR47572">
    <property type="entry name" value="LIPOPROTEIN-RELATED"/>
    <property type="match status" value="1"/>
</dbReference>
<dbReference type="InterPro" id="IPR013658">
    <property type="entry name" value="SGL"/>
</dbReference>
<evidence type="ECO:0000313" key="5">
    <source>
        <dbReference type="Proteomes" id="UP001428817"/>
    </source>
</evidence>
<comment type="similarity">
    <text evidence="1">Belongs to the SMP-30/CGR1 family.</text>
</comment>
<accession>A0ABP9QGX3</accession>